<gene>
    <name evidence="5" type="primary">htpG</name>
    <name evidence="6" type="ORF">BSK56_07850</name>
</gene>
<dbReference type="Gene3D" id="1.20.120.790">
    <property type="entry name" value="Heat shock protein 90, C-terminal domain"/>
    <property type="match status" value="1"/>
</dbReference>
<dbReference type="InterPro" id="IPR020575">
    <property type="entry name" value="Hsp90_N"/>
</dbReference>
<evidence type="ECO:0000256" key="2">
    <source>
        <dbReference type="ARBA" id="ARBA00022741"/>
    </source>
</evidence>
<reference evidence="6 7" key="1">
    <citation type="submission" date="2016-10" db="EMBL/GenBank/DDBJ databases">
        <title>Paenibacillus species isolates.</title>
        <authorList>
            <person name="Beno S.M."/>
        </authorList>
    </citation>
    <scope>NUCLEOTIDE SEQUENCE [LARGE SCALE GENOMIC DNA]</scope>
    <source>
        <strain evidence="6 7">FSL H7-0744</strain>
    </source>
</reference>
<dbReference type="PROSITE" id="PS00298">
    <property type="entry name" value="HSP90"/>
    <property type="match status" value="1"/>
</dbReference>
<dbReference type="CDD" id="cd16927">
    <property type="entry name" value="HATPase_Hsp90-like"/>
    <property type="match status" value="1"/>
</dbReference>
<dbReference type="Proteomes" id="UP000187412">
    <property type="component" value="Unassembled WGS sequence"/>
</dbReference>
<dbReference type="InterPro" id="IPR019805">
    <property type="entry name" value="Heat_shock_protein_90_CS"/>
</dbReference>
<dbReference type="InterPro" id="IPR020568">
    <property type="entry name" value="Ribosomal_Su5_D2-typ_SF"/>
</dbReference>
<feature type="region of interest" description="A; substrate-binding" evidence="5">
    <location>
        <begin position="1"/>
        <end position="341"/>
    </location>
</feature>
<keyword evidence="2 5" id="KW-0547">Nucleotide-binding</keyword>
<feature type="region of interest" description="C" evidence="5">
    <location>
        <begin position="553"/>
        <end position="626"/>
    </location>
</feature>
<evidence type="ECO:0000256" key="5">
    <source>
        <dbReference type="HAMAP-Rule" id="MF_00505"/>
    </source>
</evidence>
<evidence type="ECO:0000256" key="4">
    <source>
        <dbReference type="ARBA" id="ARBA00023186"/>
    </source>
</evidence>
<dbReference type="NCBIfam" id="NF003555">
    <property type="entry name" value="PRK05218.1"/>
    <property type="match status" value="1"/>
</dbReference>
<evidence type="ECO:0000313" key="7">
    <source>
        <dbReference type="Proteomes" id="UP000187412"/>
    </source>
</evidence>
<comment type="subcellular location">
    <subcellularLocation>
        <location evidence="5">Cytoplasm</location>
    </subcellularLocation>
</comment>
<evidence type="ECO:0000256" key="3">
    <source>
        <dbReference type="ARBA" id="ARBA00022840"/>
    </source>
</evidence>
<name>A0ABX3HJ77_PAEBO</name>
<dbReference type="Gene3D" id="3.40.50.11260">
    <property type="match status" value="1"/>
</dbReference>
<dbReference type="InterPro" id="IPR037196">
    <property type="entry name" value="HSP90_C"/>
</dbReference>
<keyword evidence="3 5" id="KW-0067">ATP-binding</keyword>
<keyword evidence="7" id="KW-1185">Reference proteome</keyword>
<dbReference type="SUPFAM" id="SSF55874">
    <property type="entry name" value="ATPase domain of HSP90 chaperone/DNA topoisomerase II/histidine kinase"/>
    <property type="match status" value="1"/>
</dbReference>
<dbReference type="PRINTS" id="PR00775">
    <property type="entry name" value="HEATSHOCK90"/>
</dbReference>
<comment type="subunit">
    <text evidence="5">Homodimer.</text>
</comment>
<keyword evidence="5" id="KW-0346">Stress response</keyword>
<comment type="function">
    <text evidence="5">Molecular chaperone. Has ATPase activity.</text>
</comment>
<dbReference type="Gene3D" id="3.30.565.10">
    <property type="entry name" value="Histidine kinase-like ATPase, C-terminal domain"/>
    <property type="match status" value="1"/>
</dbReference>
<dbReference type="PIRSF" id="PIRSF002583">
    <property type="entry name" value="Hsp90"/>
    <property type="match status" value="1"/>
</dbReference>
<dbReference type="Gene3D" id="3.30.230.80">
    <property type="match status" value="1"/>
</dbReference>
<dbReference type="Pfam" id="PF00183">
    <property type="entry name" value="HSP90"/>
    <property type="match status" value="1"/>
</dbReference>
<dbReference type="HAMAP" id="MF_00505">
    <property type="entry name" value="HSP90"/>
    <property type="match status" value="1"/>
</dbReference>
<comment type="caution">
    <text evidence="5">Lacks conserved residue(s) required for the propagation of feature annotation.</text>
</comment>
<sequence>MAKKEFKAESKRLLEMMINSIYTQREIFLRELISNASDAIDKIYYKALADDALVFNKEDYFIKVTADKDSRTLTISDTGIGMTQEELENNLGIIANSGSFAFKKDNESKDGHNIIGQFGVGFYSAFMVADDVTVISKALGSDQAYKWESQGADGYTIEPFEKDAVGTEIILKIKENSEEDNYDEFLEDYRLKSIIKKYSDFIRFPIKMDITGSQPKEGSEGEFEETKEEQTVNSMVPIWRKNKNELTTEDYDNFYAEKRYGFDKPLKHIHISADGAVVYNAILFIPENTPFDYYTKEYEKGLELYSNGVLIMNKCGDLLPDYFSFVKGMVDSEDLSLNISRELLQHDRQLTLIAKNIKSKIKSQLLSLLKDEREKYETFYKSFGRQLKFGVYNDYGMEKETLQDLLMFHSSKEKKLVTLAEYVERMPEDQKYIYYASGESVERIEKLPQTEMVLDKGYEMLYFTDDIDEFAIKMIMNYKEKEFKNVSSGDLGIEADAADKPSEEEENENKGLFDAMQGILSGKVKAVKASKRLKSHPVCLSTEGELTIEMEKILKAMPNGQEVQADKVLEININHDVFKSLKAAAEGDQEKLGLYTNLLYNQALLIEGLQVNDPVQFTNDICKIMV</sequence>
<keyword evidence="4 5" id="KW-0143">Chaperone</keyword>
<protein>
    <recommendedName>
        <fullName evidence="5">Chaperone protein HtpG</fullName>
    </recommendedName>
    <alternativeName>
        <fullName evidence="5">Heat shock protein HtpG</fullName>
    </alternativeName>
    <alternativeName>
        <fullName evidence="5">High temperature protein G</fullName>
    </alternativeName>
</protein>
<dbReference type="SUPFAM" id="SSF54211">
    <property type="entry name" value="Ribosomal protein S5 domain 2-like"/>
    <property type="match status" value="1"/>
</dbReference>
<dbReference type="RefSeq" id="WP_076110055.1">
    <property type="nucleotide sequence ID" value="NZ_MPTB01000008.1"/>
</dbReference>
<dbReference type="InterPro" id="IPR036890">
    <property type="entry name" value="HATPase_C_sf"/>
</dbReference>
<proteinExistence type="inferred from homology"/>
<evidence type="ECO:0000313" key="6">
    <source>
        <dbReference type="EMBL" id="OMD49852.1"/>
    </source>
</evidence>
<organism evidence="6 7">
    <name type="scientific">Paenibacillus borealis</name>
    <dbReference type="NCBI Taxonomy" id="160799"/>
    <lineage>
        <taxon>Bacteria</taxon>
        <taxon>Bacillati</taxon>
        <taxon>Bacillota</taxon>
        <taxon>Bacilli</taxon>
        <taxon>Bacillales</taxon>
        <taxon>Paenibacillaceae</taxon>
        <taxon>Paenibacillus</taxon>
    </lineage>
</organism>
<keyword evidence="5" id="KW-0963">Cytoplasm</keyword>
<dbReference type="InterPro" id="IPR001404">
    <property type="entry name" value="Hsp90_fam"/>
</dbReference>
<dbReference type="Pfam" id="PF13589">
    <property type="entry name" value="HATPase_c_3"/>
    <property type="match status" value="1"/>
</dbReference>
<dbReference type="EMBL" id="MPTB01000008">
    <property type="protein sequence ID" value="OMD49852.1"/>
    <property type="molecule type" value="Genomic_DNA"/>
</dbReference>
<dbReference type="SUPFAM" id="SSF110942">
    <property type="entry name" value="HSP90 C-terminal domain"/>
    <property type="match status" value="1"/>
</dbReference>
<comment type="similarity">
    <text evidence="1 5">Belongs to the heat shock protein 90 family.</text>
</comment>
<dbReference type="PANTHER" id="PTHR11528">
    <property type="entry name" value="HEAT SHOCK PROTEIN 90 FAMILY MEMBER"/>
    <property type="match status" value="1"/>
</dbReference>
<evidence type="ECO:0000256" key="1">
    <source>
        <dbReference type="ARBA" id="ARBA00008239"/>
    </source>
</evidence>
<accession>A0ABX3HJ77</accession>
<comment type="caution">
    <text evidence="6">The sequence shown here is derived from an EMBL/GenBank/DDBJ whole genome shotgun (WGS) entry which is preliminary data.</text>
</comment>